<feature type="transmembrane region" description="Helical" evidence="13">
    <location>
        <begin position="132"/>
        <end position="151"/>
    </location>
</feature>
<keyword evidence="3" id="KW-0645">Protease</keyword>
<evidence type="ECO:0000256" key="13">
    <source>
        <dbReference type="SAM" id="Phobius"/>
    </source>
</evidence>
<dbReference type="FunCoup" id="A0A6L2PCL8">
    <property type="interactions" value="1636"/>
</dbReference>
<evidence type="ECO:0000256" key="10">
    <source>
        <dbReference type="ARBA" id="ARBA00047280"/>
    </source>
</evidence>
<protein>
    <recommendedName>
        <fullName evidence="12">CAAX prenyl protease 2</fullName>
        <ecNumber evidence="11">3.4.26.1</ecNumber>
    </recommendedName>
    <alternativeName>
        <fullName evidence="9">Farnesylated proteins-converting enzyme 2</fullName>
    </alternativeName>
</protein>
<dbReference type="GO" id="GO:0005789">
    <property type="term" value="C:endoplasmic reticulum membrane"/>
    <property type="evidence" value="ECO:0007669"/>
    <property type="project" value="UniProtKB-SubCell"/>
</dbReference>
<dbReference type="InParanoid" id="A0A6L2PCL8"/>
<name>A0A6L2PCL8_COPFO</name>
<keyword evidence="8 13" id="KW-0472">Membrane</keyword>
<gene>
    <name evidence="15" type="ORF">Cfor_07752</name>
</gene>
<proteinExistence type="inferred from homology"/>
<evidence type="ECO:0000256" key="12">
    <source>
        <dbReference type="ARBA" id="ARBA00049763"/>
    </source>
</evidence>
<comment type="similarity">
    <text evidence="2">Belongs to the peptidase U48 family.</text>
</comment>
<dbReference type="PANTHER" id="PTHR13046">
    <property type="entry name" value="PROTEASE U48 CAAX PRENYL PROTEASE RCE1"/>
    <property type="match status" value="1"/>
</dbReference>
<keyword evidence="4 13" id="KW-0812">Transmembrane</keyword>
<evidence type="ECO:0000256" key="4">
    <source>
        <dbReference type="ARBA" id="ARBA00022692"/>
    </source>
</evidence>
<feature type="transmembrane region" description="Helical" evidence="13">
    <location>
        <begin position="41"/>
        <end position="61"/>
    </location>
</feature>
<evidence type="ECO:0000256" key="1">
    <source>
        <dbReference type="ARBA" id="ARBA00004477"/>
    </source>
</evidence>
<feature type="domain" description="CAAX prenyl protease 2/Lysostaphin resistance protein A-like" evidence="14">
    <location>
        <begin position="9"/>
        <end position="114"/>
    </location>
</feature>
<comment type="subcellular location">
    <subcellularLocation>
        <location evidence="1">Endoplasmic reticulum membrane</location>
        <topology evidence="1">Multi-pass membrane protein</topology>
    </subcellularLocation>
</comment>
<comment type="caution">
    <text evidence="15">The sequence shown here is derived from an EMBL/GenBank/DDBJ whole genome shotgun (WGS) entry which is preliminary data.</text>
</comment>
<feature type="transmembrane region" description="Helical" evidence="13">
    <location>
        <begin position="73"/>
        <end position="95"/>
    </location>
</feature>
<comment type="catalytic activity">
    <reaction evidence="10">
        <text>Hydrolyzes the peptide bond -P2-(S-farnesyl or geranylgeranyl)C-P1'-P2'-P3'-COOH where P1' and P2' are amino acids with aliphatic sidechains and P3' is any C-terminal residue.</text>
        <dbReference type="EC" id="3.4.26.1"/>
    </reaction>
</comment>
<dbReference type="EC" id="3.4.26.1" evidence="11"/>
<evidence type="ECO:0000313" key="15">
    <source>
        <dbReference type="EMBL" id="GFG30116.1"/>
    </source>
</evidence>
<dbReference type="Pfam" id="PF02517">
    <property type="entry name" value="Rce1-like"/>
    <property type="match status" value="1"/>
</dbReference>
<dbReference type="PANTHER" id="PTHR13046:SF0">
    <property type="entry name" value="CAAX PRENYL PROTEASE 2"/>
    <property type="match status" value="1"/>
</dbReference>
<dbReference type="EMBL" id="BLKM01007242">
    <property type="protein sequence ID" value="GFG30116.1"/>
    <property type="molecule type" value="Genomic_DNA"/>
</dbReference>
<evidence type="ECO:0000256" key="7">
    <source>
        <dbReference type="ARBA" id="ARBA00022989"/>
    </source>
</evidence>
<evidence type="ECO:0000313" key="16">
    <source>
        <dbReference type="Proteomes" id="UP000502823"/>
    </source>
</evidence>
<keyword evidence="5" id="KW-0378">Hydrolase</keyword>
<evidence type="ECO:0000256" key="2">
    <source>
        <dbReference type="ARBA" id="ARBA00006897"/>
    </source>
</evidence>
<dbReference type="InterPro" id="IPR003675">
    <property type="entry name" value="Rce1/LyrA-like_dom"/>
</dbReference>
<dbReference type="AlphaFoldDB" id="A0A6L2PCL8"/>
<evidence type="ECO:0000256" key="9">
    <source>
        <dbReference type="ARBA" id="ARBA00032607"/>
    </source>
</evidence>
<keyword evidence="16" id="KW-1185">Reference proteome</keyword>
<sequence length="166" mass="19340">MYWMSNLTNLIWLRNHVVAPLSEEFTFRACMLPLLLQCFRPMTAVFVCPLFFGVAHFHHMVERMKNGLDLKRALMISCFQFSYTTLFGAYSAFLFAKTGHFVAPFAAHAFCNHMGFPDFAEILTYKEPQRMFLLSLLVLGLVAWCMLLTPLTNPAWYSNHLFWKNH</sequence>
<accession>A0A6L2PCL8</accession>
<evidence type="ECO:0000256" key="11">
    <source>
        <dbReference type="ARBA" id="ARBA00049729"/>
    </source>
</evidence>
<keyword evidence="7 13" id="KW-1133">Transmembrane helix</keyword>
<dbReference type="Proteomes" id="UP000502823">
    <property type="component" value="Unassembled WGS sequence"/>
</dbReference>
<dbReference type="GO" id="GO:0071586">
    <property type="term" value="P:CAAX-box protein processing"/>
    <property type="evidence" value="ECO:0007669"/>
    <property type="project" value="InterPro"/>
</dbReference>
<reference evidence="16" key="1">
    <citation type="submission" date="2020-01" db="EMBL/GenBank/DDBJ databases">
        <title>Draft genome sequence of the Termite Coptotermes fromosanus.</title>
        <authorList>
            <person name="Itakura S."/>
            <person name="Yosikawa Y."/>
            <person name="Umezawa K."/>
        </authorList>
    </citation>
    <scope>NUCLEOTIDE SEQUENCE [LARGE SCALE GENOMIC DNA]</scope>
</reference>
<evidence type="ECO:0000256" key="5">
    <source>
        <dbReference type="ARBA" id="ARBA00022801"/>
    </source>
</evidence>
<dbReference type="GO" id="GO:0004222">
    <property type="term" value="F:metalloendopeptidase activity"/>
    <property type="evidence" value="ECO:0007669"/>
    <property type="project" value="InterPro"/>
</dbReference>
<dbReference type="InterPro" id="IPR039731">
    <property type="entry name" value="Rce1"/>
</dbReference>
<keyword evidence="6" id="KW-0256">Endoplasmic reticulum</keyword>
<evidence type="ECO:0000256" key="8">
    <source>
        <dbReference type="ARBA" id="ARBA00023136"/>
    </source>
</evidence>
<evidence type="ECO:0000256" key="6">
    <source>
        <dbReference type="ARBA" id="ARBA00022824"/>
    </source>
</evidence>
<dbReference type="OrthoDB" id="271604at2759"/>
<evidence type="ECO:0000256" key="3">
    <source>
        <dbReference type="ARBA" id="ARBA00022670"/>
    </source>
</evidence>
<organism evidence="15 16">
    <name type="scientific">Coptotermes formosanus</name>
    <name type="common">Formosan subterranean termite</name>
    <dbReference type="NCBI Taxonomy" id="36987"/>
    <lineage>
        <taxon>Eukaryota</taxon>
        <taxon>Metazoa</taxon>
        <taxon>Ecdysozoa</taxon>
        <taxon>Arthropoda</taxon>
        <taxon>Hexapoda</taxon>
        <taxon>Insecta</taxon>
        <taxon>Pterygota</taxon>
        <taxon>Neoptera</taxon>
        <taxon>Polyneoptera</taxon>
        <taxon>Dictyoptera</taxon>
        <taxon>Blattodea</taxon>
        <taxon>Blattoidea</taxon>
        <taxon>Termitoidae</taxon>
        <taxon>Rhinotermitidae</taxon>
        <taxon>Coptotermes</taxon>
    </lineage>
</organism>
<evidence type="ECO:0000259" key="14">
    <source>
        <dbReference type="Pfam" id="PF02517"/>
    </source>
</evidence>